<evidence type="ECO:0000313" key="11">
    <source>
        <dbReference type="EMBL" id="EDY18505.1"/>
    </source>
</evidence>
<dbReference type="RefSeq" id="WP_006981215.1">
    <property type="nucleotide sequence ID" value="NZ_ABVL01000012.1"/>
</dbReference>
<comment type="catalytic activity">
    <reaction evidence="1 10">
        <text>a fatty acyl-[ACP] + phosphate = an acyl phosphate + holo-[ACP]</text>
        <dbReference type="Rhea" id="RHEA:42292"/>
        <dbReference type="Rhea" id="RHEA-COMP:9685"/>
        <dbReference type="Rhea" id="RHEA-COMP:14125"/>
        <dbReference type="ChEBI" id="CHEBI:43474"/>
        <dbReference type="ChEBI" id="CHEBI:59918"/>
        <dbReference type="ChEBI" id="CHEBI:64479"/>
        <dbReference type="ChEBI" id="CHEBI:138651"/>
        <dbReference type="EC" id="2.3.1.274"/>
    </reaction>
</comment>
<dbReference type="GO" id="GO:0008654">
    <property type="term" value="P:phospholipid biosynthetic process"/>
    <property type="evidence" value="ECO:0007669"/>
    <property type="project" value="UniProtKB-KW"/>
</dbReference>
<dbReference type="SUPFAM" id="SSF53659">
    <property type="entry name" value="Isocitrate/Isopropylmalate dehydrogenase-like"/>
    <property type="match status" value="1"/>
</dbReference>
<sequence length="343" mass="36116">MKIALDAMGHDDGPRPLVEGAVLALREYPQISKLILTGDTAQLETLLKQQGCNDSRIEIVHTTQVVEMHDSGIDAVRKKKDSSVSRAVDLVKSGAAEAVVSAGNTGAAVAACTIKLRMLPGIDRPAITAMMPTENGRHFILCDAGANPDPTPQHLKDNAIMAAAYCEHVLGRPNPKVGLLSNGTEEFKGDALTLAAHSLLKNSGLNFHGNVEGHDLFEGAVDVVVADGFTGNVVLKTSEALAKSIFRLLKRELLANPIRKAGALLCKPGFKAVHEVTNADEYGGMPLLGINGICIIAHGGSSPVAVKNALRAACSSIQHQLNPHIVEAVQRSHDSTSNAPQPA</sequence>
<keyword evidence="12" id="KW-1185">Reference proteome</keyword>
<evidence type="ECO:0000256" key="3">
    <source>
        <dbReference type="ARBA" id="ARBA00022516"/>
    </source>
</evidence>
<dbReference type="GO" id="GO:0006633">
    <property type="term" value="P:fatty acid biosynthetic process"/>
    <property type="evidence" value="ECO:0007669"/>
    <property type="project" value="UniProtKB-UniRule"/>
</dbReference>
<dbReference type="EMBL" id="ABVL01000012">
    <property type="protein sequence ID" value="EDY18505.1"/>
    <property type="molecule type" value="Genomic_DNA"/>
</dbReference>
<dbReference type="PANTHER" id="PTHR30100:SF1">
    <property type="entry name" value="PHOSPHATE ACYLTRANSFERASE"/>
    <property type="match status" value="1"/>
</dbReference>
<comment type="caution">
    <text evidence="11">The sequence shown here is derived from an EMBL/GenBank/DDBJ whole genome shotgun (WGS) entry which is preliminary data.</text>
</comment>
<dbReference type="Gene3D" id="3.40.718.10">
    <property type="entry name" value="Isopropylmalate Dehydrogenase"/>
    <property type="match status" value="1"/>
</dbReference>
<dbReference type="InParanoid" id="B4D4Q2"/>
<comment type="similarity">
    <text evidence="10">Belongs to the PlsX family.</text>
</comment>
<dbReference type="Pfam" id="PF02504">
    <property type="entry name" value="FA_synthesis"/>
    <property type="match status" value="1"/>
</dbReference>
<evidence type="ECO:0000256" key="5">
    <source>
        <dbReference type="ARBA" id="ARBA00023098"/>
    </source>
</evidence>
<dbReference type="InterPro" id="IPR012281">
    <property type="entry name" value="Phospholipid_synth_PlsX-like"/>
</dbReference>
<organism evidence="11 12">
    <name type="scientific">Chthoniobacter flavus Ellin428</name>
    <dbReference type="NCBI Taxonomy" id="497964"/>
    <lineage>
        <taxon>Bacteria</taxon>
        <taxon>Pseudomonadati</taxon>
        <taxon>Verrucomicrobiota</taxon>
        <taxon>Spartobacteria</taxon>
        <taxon>Chthoniobacterales</taxon>
        <taxon>Chthoniobacteraceae</taxon>
        <taxon>Chthoniobacter</taxon>
    </lineage>
</organism>
<comment type="subunit">
    <text evidence="9 10">Homodimer. Probably interacts with PlsY.</text>
</comment>
<evidence type="ECO:0000256" key="2">
    <source>
        <dbReference type="ARBA" id="ARBA00022490"/>
    </source>
</evidence>
<dbReference type="GO" id="GO:0005737">
    <property type="term" value="C:cytoplasm"/>
    <property type="evidence" value="ECO:0007669"/>
    <property type="project" value="UniProtKB-SubCell"/>
</dbReference>
<evidence type="ECO:0000256" key="10">
    <source>
        <dbReference type="HAMAP-Rule" id="MF_00019"/>
    </source>
</evidence>
<dbReference type="UniPathway" id="UPA00085"/>
<dbReference type="InterPro" id="IPR003664">
    <property type="entry name" value="FA_synthesis"/>
</dbReference>
<evidence type="ECO:0000256" key="1">
    <source>
        <dbReference type="ARBA" id="ARBA00001232"/>
    </source>
</evidence>
<dbReference type="EC" id="2.3.1.274" evidence="8 10"/>
<keyword evidence="2 10" id="KW-0963">Cytoplasm</keyword>
<dbReference type="Proteomes" id="UP000005824">
    <property type="component" value="Unassembled WGS sequence"/>
</dbReference>
<proteinExistence type="inferred from homology"/>
<keyword evidence="6 10" id="KW-0594">Phospholipid biosynthesis</keyword>
<evidence type="ECO:0000313" key="12">
    <source>
        <dbReference type="Proteomes" id="UP000005824"/>
    </source>
</evidence>
<keyword evidence="3 10" id="KW-0444">Lipid biosynthesis</keyword>
<dbReference type="HAMAP" id="MF_00019">
    <property type="entry name" value="PlsX"/>
    <property type="match status" value="1"/>
</dbReference>
<dbReference type="PANTHER" id="PTHR30100">
    <property type="entry name" value="FATTY ACID/PHOSPHOLIPID SYNTHESIS PROTEIN PLSX"/>
    <property type="match status" value="1"/>
</dbReference>
<reference evidence="11 12" key="1">
    <citation type="journal article" date="2011" name="J. Bacteriol.">
        <title>Genome sequence of Chthoniobacter flavus Ellin428, an aerobic heterotrophic soil bacterium.</title>
        <authorList>
            <person name="Kant R."/>
            <person name="van Passel M.W."/>
            <person name="Palva A."/>
            <person name="Lucas S."/>
            <person name="Lapidus A."/>
            <person name="Glavina Del Rio T."/>
            <person name="Dalin E."/>
            <person name="Tice H."/>
            <person name="Bruce D."/>
            <person name="Goodwin L."/>
            <person name="Pitluck S."/>
            <person name="Larimer F.W."/>
            <person name="Land M.L."/>
            <person name="Hauser L."/>
            <person name="Sangwan P."/>
            <person name="de Vos W.M."/>
            <person name="Janssen P.H."/>
            <person name="Smidt H."/>
        </authorList>
    </citation>
    <scope>NUCLEOTIDE SEQUENCE [LARGE SCALE GENOMIC DNA]</scope>
    <source>
        <strain evidence="11 12">Ellin428</strain>
    </source>
</reference>
<evidence type="ECO:0000256" key="8">
    <source>
        <dbReference type="ARBA" id="ARBA00024069"/>
    </source>
</evidence>
<accession>B4D4Q2</accession>
<dbReference type="AlphaFoldDB" id="B4D4Q2"/>
<evidence type="ECO:0000256" key="7">
    <source>
        <dbReference type="ARBA" id="ARBA00023264"/>
    </source>
</evidence>
<comment type="function">
    <text evidence="10">Catalyzes the reversible formation of acyl-phosphate (acyl-PO(4)) from acyl-[acyl-carrier-protein] (acyl-ACP). This enzyme utilizes acyl-ACP as fatty acyl donor, but not acyl-CoA.</text>
</comment>
<dbReference type="NCBIfam" id="TIGR00182">
    <property type="entry name" value="plsX"/>
    <property type="match status" value="1"/>
</dbReference>
<keyword evidence="5 10" id="KW-0443">Lipid metabolism</keyword>
<dbReference type="FunCoup" id="B4D4Q2">
    <property type="interactions" value="295"/>
</dbReference>
<comment type="subcellular location">
    <subcellularLocation>
        <location evidence="10">Cytoplasm</location>
    </subcellularLocation>
    <text evidence="10">Associated with the membrane possibly through PlsY.</text>
</comment>
<keyword evidence="7 10" id="KW-1208">Phospholipid metabolism</keyword>
<dbReference type="eggNOG" id="COG0416">
    <property type="taxonomic scope" value="Bacteria"/>
</dbReference>
<keyword evidence="4 10" id="KW-0808">Transferase</keyword>
<protein>
    <recommendedName>
        <fullName evidence="8 10">Phosphate acyltransferase</fullName>
        <ecNumber evidence="8 10">2.3.1.274</ecNumber>
    </recommendedName>
    <alternativeName>
        <fullName evidence="10">Acyl-ACP phosphotransacylase</fullName>
    </alternativeName>
    <alternativeName>
        <fullName evidence="10">Acyl-[acyl-carrier-protein]--phosphate acyltransferase</fullName>
    </alternativeName>
    <alternativeName>
        <fullName evidence="10">Phosphate-acyl-ACP acyltransferase</fullName>
    </alternativeName>
</protein>
<dbReference type="STRING" id="497964.CfE428DRAFT_3890"/>
<evidence type="ECO:0000256" key="9">
    <source>
        <dbReference type="ARBA" id="ARBA00046608"/>
    </source>
</evidence>
<comment type="pathway">
    <text evidence="10">Lipid metabolism; phospholipid metabolism.</text>
</comment>
<gene>
    <name evidence="10" type="primary">plsX</name>
    <name evidence="11" type="ORF">CfE428DRAFT_3890</name>
</gene>
<dbReference type="PIRSF" id="PIRSF002465">
    <property type="entry name" value="Phsphlp_syn_PlsX"/>
    <property type="match status" value="1"/>
</dbReference>
<dbReference type="GO" id="GO:0043811">
    <property type="term" value="F:phosphate:acyl-[acyl carrier protein] acyltransferase activity"/>
    <property type="evidence" value="ECO:0007669"/>
    <property type="project" value="UniProtKB-UniRule"/>
</dbReference>
<name>B4D4Q2_9BACT</name>
<evidence type="ECO:0000256" key="6">
    <source>
        <dbReference type="ARBA" id="ARBA00023209"/>
    </source>
</evidence>
<evidence type="ECO:0000256" key="4">
    <source>
        <dbReference type="ARBA" id="ARBA00022679"/>
    </source>
</evidence>